<dbReference type="GO" id="GO:0004458">
    <property type="term" value="F:D-lactate dehydrogenase (cytochrome) activity"/>
    <property type="evidence" value="ECO:0007669"/>
    <property type="project" value="TreeGrafter"/>
</dbReference>
<dbReference type="SUPFAM" id="SSF55103">
    <property type="entry name" value="FAD-linked oxidases, C-terminal domain"/>
    <property type="match status" value="1"/>
</dbReference>
<dbReference type="OrthoDB" id="9811557at2"/>
<dbReference type="InterPro" id="IPR016170">
    <property type="entry name" value="Cytok_DH_C_sf"/>
</dbReference>
<keyword evidence="2" id="KW-0274">FAD</keyword>
<dbReference type="InterPro" id="IPR016167">
    <property type="entry name" value="FAD-bd_PCMH_sub1"/>
</dbReference>
<feature type="region of interest" description="Disordered" evidence="3">
    <location>
        <begin position="522"/>
        <end position="541"/>
    </location>
</feature>
<dbReference type="GO" id="GO:1903457">
    <property type="term" value="P:lactate catabolic process"/>
    <property type="evidence" value="ECO:0007669"/>
    <property type="project" value="TreeGrafter"/>
</dbReference>
<dbReference type="Gene3D" id="3.40.462.10">
    <property type="entry name" value="FAD-linked oxidases, C-terminal domain"/>
    <property type="match status" value="1"/>
</dbReference>
<evidence type="ECO:0000313" key="6">
    <source>
        <dbReference type="Proteomes" id="UP000283255"/>
    </source>
</evidence>
<dbReference type="Gene3D" id="3.30.43.10">
    <property type="entry name" value="Uridine Diphospho-n-acetylenolpyruvylglucosamine Reductase, domain 2"/>
    <property type="match status" value="1"/>
</dbReference>
<reference evidence="5 6" key="1">
    <citation type="submission" date="2018-09" db="EMBL/GenBank/DDBJ databases">
        <authorList>
            <person name="Wang F."/>
        </authorList>
    </citation>
    <scope>NUCLEOTIDE SEQUENCE [LARGE SCALE GENOMIC DNA]</scope>
    <source>
        <strain evidence="5 6">PLHSC7-2</strain>
    </source>
</reference>
<comment type="caution">
    <text evidence="5">The sequence shown here is derived from an EMBL/GenBank/DDBJ whole genome shotgun (WGS) entry which is preliminary data.</text>
</comment>
<evidence type="ECO:0000313" key="5">
    <source>
        <dbReference type="EMBL" id="RJG50409.1"/>
    </source>
</evidence>
<dbReference type="GO" id="GO:0008720">
    <property type="term" value="F:D-lactate dehydrogenase (NAD+) activity"/>
    <property type="evidence" value="ECO:0007669"/>
    <property type="project" value="TreeGrafter"/>
</dbReference>
<feature type="domain" description="FAD-binding PCMH-type" evidence="4">
    <location>
        <begin position="34"/>
        <end position="221"/>
    </location>
</feature>
<sequence>MSPFVQQLQALLGADNVLSAPHAVLPYETATYATNVSVLAVALPATKVDIQAILKLAQQAKMPLYTVSSGRNWGYGSAVPTANGCLILDLKRMTHIIDYNEELAYVTIEPGVTQAQLYAFLQQQGGKLWMDATGSSAQCSIVGNTLERGFGHTPYGDHFSQVSGLEVVLADGSCFKTGFGRFANAQAAQVYHWGVGPYLDGLFSQSNLAIVTQMTLWLMPKPQAYEAFFCSVEHADFAAMIDALRPLRLDGTLTSSMHIVNGDKVVSAFDQYPWQEMAEQTPLAREWVAQKLQQLDVKEWSASGALYGSKASIRAAKKRVKQALAKLPSKQLNFLNARTLKLARWLQKPYQWLTGVDLAQALDKTEPVFYLKQGVPTNAFIGSTYWRKRLPPPAMDQAHPDRDKCGLLWLAPVAPMTGHHARLLADLVSKTLLEYGFEPAISMTLLSPRCIDCVICITYDRDIVQQEQQAMACHDDLLKKLTELGYYPYRLSTHAMAQLPAPDAAYSTTLAKIKRALDPNHLLSPGRYQEPEIFQQGSRDE</sequence>
<keyword evidence="6" id="KW-1185">Reference proteome</keyword>
<dbReference type="PANTHER" id="PTHR11748">
    <property type="entry name" value="D-LACTATE DEHYDROGENASE"/>
    <property type="match status" value="1"/>
</dbReference>
<name>A0A418YIH5_9GAMM</name>
<dbReference type="EMBL" id="QZCH01000002">
    <property type="protein sequence ID" value="RJG50409.1"/>
    <property type="molecule type" value="Genomic_DNA"/>
</dbReference>
<evidence type="ECO:0000256" key="2">
    <source>
        <dbReference type="ARBA" id="ARBA00022827"/>
    </source>
</evidence>
<dbReference type="Proteomes" id="UP000283255">
    <property type="component" value="Unassembled WGS sequence"/>
</dbReference>
<dbReference type="Gene3D" id="3.30.465.10">
    <property type="match status" value="1"/>
</dbReference>
<dbReference type="InterPro" id="IPR016164">
    <property type="entry name" value="FAD-linked_Oxase-like_C"/>
</dbReference>
<accession>A0A418YIH5</accession>
<proteinExistence type="predicted"/>
<dbReference type="PROSITE" id="PS51387">
    <property type="entry name" value="FAD_PCMH"/>
    <property type="match status" value="1"/>
</dbReference>
<protein>
    <submittedName>
        <fullName evidence="5">FAD-binding oxidoreductase</fullName>
    </submittedName>
</protein>
<dbReference type="AlphaFoldDB" id="A0A418YIH5"/>
<dbReference type="InterPro" id="IPR016169">
    <property type="entry name" value="FAD-bd_PCMH_sub2"/>
</dbReference>
<dbReference type="Pfam" id="PF01565">
    <property type="entry name" value="FAD_binding_4"/>
    <property type="match status" value="1"/>
</dbReference>
<organism evidence="5 6">
    <name type="scientific">Motilimonas pumila</name>
    <dbReference type="NCBI Taxonomy" id="2303987"/>
    <lineage>
        <taxon>Bacteria</taxon>
        <taxon>Pseudomonadati</taxon>
        <taxon>Pseudomonadota</taxon>
        <taxon>Gammaproteobacteria</taxon>
        <taxon>Alteromonadales</taxon>
        <taxon>Alteromonadales genera incertae sedis</taxon>
        <taxon>Motilimonas</taxon>
    </lineage>
</organism>
<dbReference type="RefSeq" id="WP_119909211.1">
    <property type="nucleotide sequence ID" value="NZ_QZCH01000002.1"/>
</dbReference>
<evidence type="ECO:0000259" key="4">
    <source>
        <dbReference type="PROSITE" id="PS51387"/>
    </source>
</evidence>
<dbReference type="SUPFAM" id="SSF56176">
    <property type="entry name" value="FAD-binding/transporter-associated domain-like"/>
    <property type="match status" value="1"/>
</dbReference>
<evidence type="ECO:0000256" key="1">
    <source>
        <dbReference type="ARBA" id="ARBA00022630"/>
    </source>
</evidence>
<gene>
    <name evidence="5" type="ORF">D1Z90_02715</name>
</gene>
<reference evidence="5 6" key="2">
    <citation type="submission" date="2019-01" db="EMBL/GenBank/DDBJ databases">
        <title>Motilimonas pumilus sp. nov., isolated from the gut of sea cucumber (Apostichopus japonicus).</title>
        <authorList>
            <person name="Wang F.-Q."/>
            <person name="Ren L.-H."/>
            <person name="Lin Y.-W."/>
            <person name="Sun G.-H."/>
            <person name="Du Z.-J."/>
            <person name="Zhao J.-X."/>
            <person name="Liu X.-J."/>
            <person name="Liu L.-J."/>
        </authorList>
    </citation>
    <scope>NUCLEOTIDE SEQUENCE [LARGE SCALE GENOMIC DNA]</scope>
    <source>
        <strain evidence="5 6">PLHSC7-2</strain>
    </source>
</reference>
<keyword evidence="1" id="KW-0285">Flavoprotein</keyword>
<dbReference type="GO" id="GO:0071949">
    <property type="term" value="F:FAD binding"/>
    <property type="evidence" value="ECO:0007669"/>
    <property type="project" value="InterPro"/>
</dbReference>
<dbReference type="InterPro" id="IPR016166">
    <property type="entry name" value="FAD-bd_PCMH"/>
</dbReference>
<dbReference type="InterPro" id="IPR036318">
    <property type="entry name" value="FAD-bd_PCMH-like_sf"/>
</dbReference>
<evidence type="ECO:0000256" key="3">
    <source>
        <dbReference type="SAM" id="MobiDB-lite"/>
    </source>
</evidence>
<dbReference type="InterPro" id="IPR006094">
    <property type="entry name" value="Oxid_FAD_bind_N"/>
</dbReference>
<dbReference type="PANTHER" id="PTHR11748:SF114">
    <property type="entry name" value="ARYL-ALCOHOL OXIDASE VANILLYL-ALCOHOL OXIDASE (AFU_ORTHOLOGUE AFUA_3G09500)-RELATED"/>
    <property type="match status" value="1"/>
</dbReference>